<dbReference type="AlphaFoldDB" id="S2KG49"/>
<proteinExistence type="predicted"/>
<name>S2KG49_LITA3</name>
<evidence type="ECO:0000313" key="4">
    <source>
        <dbReference type="EMBL" id="EPC01102.1"/>
    </source>
</evidence>
<feature type="region of interest" description="Disordered" evidence="2">
    <location>
        <begin position="194"/>
        <end position="221"/>
    </location>
</feature>
<feature type="chain" id="PRO_5004498110" description="Zinc resistance-associated protein" evidence="3">
    <location>
        <begin position="29"/>
        <end position="221"/>
    </location>
</feature>
<sequence>MIRLSTRKLLMPALLAVAIAPLTLAAIAAPDEGPRHPWSERHQEQRQALYDRAGLDDATRTALEEAHVEHREAQHQLREQHRERMNDILSEEQQQALHTAKREMHEERHAERRQAMQERLDALVDNWGLDEAERQALHDAREAMLVDARELHEQEFDNREDKRAAWLELRDEHRAALSEILSDEQMAELRDTMRPHHGHPRVGHHGMPHDKHGPSQHDDDA</sequence>
<organism evidence="4 5">
    <name type="scientific">Litchfieldella anticariensis (strain DSM 16096 / CECT 5854 / CIP 108499 / LMG 22089 / FP35)</name>
    <name type="common">Halomonas anticariensis</name>
    <dbReference type="NCBI Taxonomy" id="1121939"/>
    <lineage>
        <taxon>Bacteria</taxon>
        <taxon>Pseudomonadati</taxon>
        <taxon>Pseudomonadota</taxon>
        <taxon>Gammaproteobacteria</taxon>
        <taxon>Oceanospirillales</taxon>
        <taxon>Halomonadaceae</taxon>
        <taxon>Litchfieldella</taxon>
    </lineage>
</organism>
<feature type="coiled-coil region" evidence="1">
    <location>
        <begin position="63"/>
        <end position="126"/>
    </location>
</feature>
<gene>
    <name evidence="4" type="ORF">L861_11045</name>
</gene>
<keyword evidence="5" id="KW-1185">Reference proteome</keyword>
<dbReference type="PATRIC" id="fig|1121939.11.peg.3272"/>
<accession>S2KG49</accession>
<evidence type="ECO:0000256" key="2">
    <source>
        <dbReference type="SAM" id="MobiDB-lite"/>
    </source>
</evidence>
<evidence type="ECO:0000313" key="5">
    <source>
        <dbReference type="Proteomes" id="UP000014463"/>
    </source>
</evidence>
<dbReference type="RefSeq" id="WP_016417792.1">
    <property type="nucleotide sequence ID" value="NZ_KE332392.1"/>
</dbReference>
<comment type="caution">
    <text evidence="4">The sequence shown here is derived from an EMBL/GenBank/DDBJ whole genome shotgun (WGS) entry which is preliminary data.</text>
</comment>
<dbReference type="Proteomes" id="UP000014463">
    <property type="component" value="Unassembled WGS sequence"/>
</dbReference>
<dbReference type="EMBL" id="ASTJ01000036">
    <property type="protein sequence ID" value="EPC01102.1"/>
    <property type="molecule type" value="Genomic_DNA"/>
</dbReference>
<evidence type="ECO:0000256" key="1">
    <source>
        <dbReference type="SAM" id="Coils"/>
    </source>
</evidence>
<evidence type="ECO:0008006" key="6">
    <source>
        <dbReference type="Google" id="ProtNLM"/>
    </source>
</evidence>
<dbReference type="STRING" id="1121939.L861_11045"/>
<feature type="signal peptide" evidence="3">
    <location>
        <begin position="1"/>
        <end position="28"/>
    </location>
</feature>
<feature type="compositionally biased region" description="Basic residues" evidence="2">
    <location>
        <begin position="195"/>
        <end position="206"/>
    </location>
</feature>
<reference evidence="4 5" key="1">
    <citation type="journal article" date="2013" name="Genome Announc.">
        <title>Draft genome sequence of the moderately halophilic gammaproteobacterium Halomonas anticariensis FP35.</title>
        <authorList>
            <person name="Tahrioui A."/>
            <person name="Quesada E."/>
            <person name="Llamas I."/>
        </authorList>
    </citation>
    <scope>NUCLEOTIDE SEQUENCE [LARGE SCALE GENOMIC DNA]</scope>
    <source>
        <strain evidence="5">DSM 16096 / CECT 5854 / LMG 22089 / FP35</strain>
    </source>
</reference>
<evidence type="ECO:0000256" key="3">
    <source>
        <dbReference type="SAM" id="SignalP"/>
    </source>
</evidence>
<keyword evidence="3" id="KW-0732">Signal</keyword>
<protein>
    <recommendedName>
        <fullName evidence="6">Zinc resistance-associated protein</fullName>
    </recommendedName>
</protein>
<keyword evidence="1" id="KW-0175">Coiled coil</keyword>
<feature type="compositionally biased region" description="Basic and acidic residues" evidence="2">
    <location>
        <begin position="207"/>
        <end position="221"/>
    </location>
</feature>